<dbReference type="Pfam" id="PF13088">
    <property type="entry name" value="BNR_2"/>
    <property type="match status" value="1"/>
</dbReference>
<reference evidence="2 3" key="1">
    <citation type="submission" date="2023-07" db="EMBL/GenBank/DDBJ databases">
        <title>Functional and genomic diversity of the sorghum phyllosphere microbiome.</title>
        <authorList>
            <person name="Shade A."/>
        </authorList>
    </citation>
    <scope>NUCLEOTIDE SEQUENCE [LARGE SCALE GENOMIC DNA]</scope>
    <source>
        <strain evidence="2 3">SORGH_AS_1064</strain>
    </source>
</reference>
<dbReference type="SUPFAM" id="SSF50939">
    <property type="entry name" value="Sialidases"/>
    <property type="match status" value="1"/>
</dbReference>
<dbReference type="Gene3D" id="2.120.10.10">
    <property type="match status" value="1"/>
</dbReference>
<dbReference type="EMBL" id="JAUTAL010000001">
    <property type="protein sequence ID" value="MDQ1096774.1"/>
    <property type="molecule type" value="Genomic_DNA"/>
</dbReference>
<keyword evidence="3" id="KW-1185">Reference proteome</keyword>
<dbReference type="PROSITE" id="PS51257">
    <property type="entry name" value="PROKAR_LIPOPROTEIN"/>
    <property type="match status" value="1"/>
</dbReference>
<comment type="caution">
    <text evidence="2">The sequence shown here is derived from an EMBL/GenBank/DDBJ whole genome shotgun (WGS) entry which is preliminary data.</text>
</comment>
<organism evidence="2 3">
    <name type="scientific">Chryseobacterium camelliae</name>
    <dbReference type="NCBI Taxonomy" id="1265445"/>
    <lineage>
        <taxon>Bacteria</taxon>
        <taxon>Pseudomonadati</taxon>
        <taxon>Bacteroidota</taxon>
        <taxon>Flavobacteriia</taxon>
        <taxon>Flavobacteriales</taxon>
        <taxon>Weeksellaceae</taxon>
        <taxon>Chryseobacterium group</taxon>
        <taxon>Chryseobacterium</taxon>
    </lineage>
</organism>
<evidence type="ECO:0000313" key="2">
    <source>
        <dbReference type="EMBL" id="MDQ1096774.1"/>
    </source>
</evidence>
<gene>
    <name evidence="2" type="ORF">QE404_001921</name>
</gene>
<evidence type="ECO:0000313" key="3">
    <source>
        <dbReference type="Proteomes" id="UP001225072"/>
    </source>
</evidence>
<dbReference type="RefSeq" id="WP_307449724.1">
    <property type="nucleotide sequence ID" value="NZ_JAUTAL010000001.1"/>
</dbReference>
<dbReference type="PANTHER" id="PTHR43752">
    <property type="entry name" value="BNR/ASP-BOX REPEAT FAMILY PROTEIN"/>
    <property type="match status" value="1"/>
</dbReference>
<feature type="domain" description="Sialidase" evidence="1">
    <location>
        <begin position="51"/>
        <end position="328"/>
    </location>
</feature>
<dbReference type="Proteomes" id="UP001225072">
    <property type="component" value="Unassembled WGS sequence"/>
</dbReference>
<name>A0ABU0TI98_9FLAO</name>
<dbReference type="PANTHER" id="PTHR43752:SF2">
    <property type="entry name" value="BNR_ASP-BOX REPEAT FAMILY PROTEIN"/>
    <property type="match status" value="1"/>
</dbReference>
<proteinExistence type="predicted"/>
<accession>A0ABU0TI98</accession>
<evidence type="ECO:0000259" key="1">
    <source>
        <dbReference type="Pfam" id="PF13088"/>
    </source>
</evidence>
<sequence length="343" mass="39182">MRTFISFLGCILLISCKNYQPVLVSREKIFTENTAGFRQCHASTLTETENGNIICSWFGGEHEGDRSVKIWLSEWNHQNWSVPKAVADGKGSGNTDYPAWNPVLYTLPKTDSVFMFYKAGPNPREWSCWLKTSADGGKNWSQPEELKSLIGPVKNRPLMLRNGDLVSPSSKEFTEKNWKVHLEWSTDRGKTWKVIPVNYQQKDVQVIQPSIIEHKNGVLQLLARSQQNKVMTSFSHDHGKQWTLWEETNLANPNSGTDAIRLKNNWLLMVYNPEISGKNWWEGRTKLNAAISKDGKQWKDVLVLENGKDGDEYSYPSVIQASDGKVHISYTWNRKSIVHAVIE</sequence>
<protein>
    <submittedName>
        <fullName evidence="2">Neuraminidase</fullName>
    </submittedName>
</protein>
<dbReference type="InterPro" id="IPR036278">
    <property type="entry name" value="Sialidase_sf"/>
</dbReference>
<dbReference type="InterPro" id="IPR011040">
    <property type="entry name" value="Sialidase"/>
</dbReference>
<dbReference type="CDD" id="cd15482">
    <property type="entry name" value="Sialidase_non-viral"/>
    <property type="match status" value="1"/>
</dbReference>